<comment type="subcellular location">
    <subcellularLocation>
        <location evidence="1">Golgi apparatus</location>
    </subcellularLocation>
</comment>
<dbReference type="PANTHER" id="PTHR21512:SF5">
    <property type="entry name" value="TRAFFICKING PROTEIN PARTICLE COMPLEX SUBUNIT 9"/>
    <property type="match status" value="1"/>
</dbReference>
<dbReference type="Proteomes" id="UP000190274">
    <property type="component" value="Chromosome G"/>
</dbReference>
<feature type="domain" description="Trs120/TRAPPC9 fourth Ig-like" evidence="7">
    <location>
        <begin position="1111"/>
        <end position="1217"/>
    </location>
</feature>
<dbReference type="GO" id="GO:0034498">
    <property type="term" value="P:early endosome to Golgi transport"/>
    <property type="evidence" value="ECO:0007669"/>
    <property type="project" value="EnsemblFungi"/>
</dbReference>
<dbReference type="InterPro" id="IPR058563">
    <property type="entry name" value="Trs120_TRAPPC9_N"/>
</dbReference>
<reference evidence="9" key="1">
    <citation type="submission" date="2016-03" db="EMBL/GenBank/DDBJ databases">
        <authorList>
            <person name="Devillers H."/>
        </authorList>
    </citation>
    <scope>NUCLEOTIDE SEQUENCE [LARGE SCALE GENOMIC DNA]</scope>
</reference>
<dbReference type="InterPro" id="IPR013935">
    <property type="entry name" value="Trs120_TRAPPC9"/>
</dbReference>
<evidence type="ECO:0000256" key="3">
    <source>
        <dbReference type="SAM" id="MobiDB-lite"/>
    </source>
</evidence>
<proteinExistence type="predicted"/>
<dbReference type="STRING" id="1266660.A0A1G4JVU5"/>
<dbReference type="GO" id="GO:0005769">
    <property type="term" value="C:early endosome"/>
    <property type="evidence" value="ECO:0007669"/>
    <property type="project" value="EnsemblFungi"/>
</dbReference>
<dbReference type="GO" id="GO:0006891">
    <property type="term" value="P:intra-Golgi vesicle-mediated transport"/>
    <property type="evidence" value="ECO:0007669"/>
    <property type="project" value="EnsemblFungi"/>
</dbReference>
<dbReference type="Pfam" id="PF26282">
    <property type="entry name" value="Ig_TRAPPC9-Trs120_3rd"/>
    <property type="match status" value="1"/>
</dbReference>
<dbReference type="GO" id="GO:1990071">
    <property type="term" value="C:TRAPPII protein complex"/>
    <property type="evidence" value="ECO:0007669"/>
    <property type="project" value="EnsemblFungi"/>
</dbReference>
<dbReference type="Pfam" id="PF08626">
    <property type="entry name" value="TRAPPC9-Trs120"/>
    <property type="match status" value="1"/>
</dbReference>
<evidence type="ECO:0000259" key="4">
    <source>
        <dbReference type="Pfam" id="PF08626"/>
    </source>
</evidence>
<keyword evidence="2" id="KW-0333">Golgi apparatus</keyword>
<feature type="region of interest" description="Disordered" evidence="3">
    <location>
        <begin position="193"/>
        <end position="218"/>
    </location>
</feature>
<feature type="region of interest" description="Disordered" evidence="3">
    <location>
        <begin position="319"/>
        <end position="340"/>
    </location>
</feature>
<dbReference type="PANTHER" id="PTHR21512">
    <property type="entry name" value="TRAFFICKING PROTEIN PARTICLE COMPLEX SUBUNIT 9"/>
    <property type="match status" value="1"/>
</dbReference>
<dbReference type="InterPro" id="IPR058568">
    <property type="entry name" value="Ig_TRAPPC9_Trs120_4th"/>
</dbReference>
<feature type="domain" description="Trs120/TRAPPC9 TPR region" evidence="5">
    <location>
        <begin position="359"/>
        <end position="599"/>
    </location>
</feature>
<name>A0A1G4JVU5_9SACH</name>
<dbReference type="InterPro" id="IPR058564">
    <property type="entry name" value="TPR_TRAPPC9_Trs120"/>
</dbReference>
<evidence type="ECO:0000259" key="6">
    <source>
        <dbReference type="Pfam" id="PF26282"/>
    </source>
</evidence>
<keyword evidence="9" id="KW-1185">Reference proteome</keyword>
<evidence type="ECO:0000259" key="5">
    <source>
        <dbReference type="Pfam" id="PF26251"/>
    </source>
</evidence>
<accession>A0A1G4JVU5</accession>
<evidence type="ECO:0000256" key="2">
    <source>
        <dbReference type="ARBA" id="ARBA00023034"/>
    </source>
</evidence>
<dbReference type="OrthoDB" id="27962at2759"/>
<dbReference type="InterPro" id="IPR058567">
    <property type="entry name" value="Ig_TRAPPC9_Trs120_3rd"/>
</dbReference>
<organism evidence="8 9">
    <name type="scientific">Lachancea dasiensis</name>
    <dbReference type="NCBI Taxonomy" id="1072105"/>
    <lineage>
        <taxon>Eukaryota</taxon>
        <taxon>Fungi</taxon>
        <taxon>Dikarya</taxon>
        <taxon>Ascomycota</taxon>
        <taxon>Saccharomycotina</taxon>
        <taxon>Saccharomycetes</taxon>
        <taxon>Saccharomycetales</taxon>
        <taxon>Saccharomycetaceae</taxon>
        <taxon>Lachancea</taxon>
    </lineage>
</organism>
<evidence type="ECO:0000256" key="1">
    <source>
        <dbReference type="ARBA" id="ARBA00004555"/>
    </source>
</evidence>
<dbReference type="GO" id="GO:0005802">
    <property type="term" value="C:trans-Golgi network"/>
    <property type="evidence" value="ECO:0007669"/>
    <property type="project" value="EnsemblFungi"/>
</dbReference>
<protein>
    <submittedName>
        <fullName evidence="8">LADA_0G13916g1_1</fullName>
    </submittedName>
</protein>
<feature type="domain" description="Trs120/TRAPPC9 third Ig-like" evidence="6">
    <location>
        <begin position="940"/>
        <end position="1100"/>
    </location>
</feature>
<dbReference type="Pfam" id="PF26280">
    <property type="entry name" value="Ig_TRAPPC9-Trs120_2nd"/>
    <property type="match status" value="1"/>
</dbReference>
<dbReference type="Pfam" id="PF26283">
    <property type="entry name" value="Ig_TRAPPC9-Trs120_4th"/>
    <property type="match status" value="1"/>
</dbReference>
<evidence type="ECO:0000313" key="9">
    <source>
        <dbReference type="Proteomes" id="UP000190274"/>
    </source>
</evidence>
<feature type="compositionally biased region" description="Low complexity" evidence="3">
    <location>
        <begin position="194"/>
        <end position="209"/>
    </location>
</feature>
<gene>
    <name evidence="8" type="ORF">LADA_0G13916G</name>
</gene>
<dbReference type="GO" id="GO:0005085">
    <property type="term" value="F:guanyl-nucleotide exchange factor activity"/>
    <property type="evidence" value="ECO:0007669"/>
    <property type="project" value="EnsemblFungi"/>
</dbReference>
<sequence length="1221" mass="138370">MTQDVSLIEPAKVRTLVVPVGEWTRSRFMEKVGELQERFEARLVDITPLEDPNFNPQGFPQGRLLFDFHTTLSNEEQAFFLHDFELYRKTFVLIGLVNKELRAPQEALELLQKKFPDSISHNLVYFEDLPVDDSKNIHCAFNSSLETIICDIGRNFLEALGLYYASYKHVTLRSPGAMGGASISKTALMRQPQLTTTSSSSSRILSNSLDTNTGSSLKRSTSFKSLGLNSGSSDQMKAKARQYKIFGNFKLLAGRYMDAMQNFAEAASTLHKFHDHIWLGSALEGLAISMLLLTYLRVPFQVPPFVSAICPLKEFEANSSQTGSAPRSSMASASVQSPRNSMSSISSKIAVIESQNVALPLLIKCISEKVLHYYEVSLSHNTEFAPQIVYCEHILRVARFMSYCHSHSELEKDLLKNGANYQPVASELNLGGSSLKNYFSKWEICHYTNRLFELQLKQMDLGSQIKVYTSLALIYRDLNFERKQAFISRILLVSLLPRHASESLLIHGDLHNNKVECLLEAYGVNRSPEKSIDDAARCSWVILQKNVLMLAINMASKAKDGQKVCEYSLLLLQKYSHALTQHEQKTILQNNILAFSATTKDIAYWDPFVLRKLYIVQLENHKVVPQKKLISNGKDQEITQHNSQVFNPFRNYGVRDTASKPKSATAASSFLLGETAEMVLGFQNPFKFDLIVTHLSFEECDKQYVDFLSSSVRRELPFTVKPNSLASIHLPVSFSKEVSTKHVIQRLNIGVFGLEPTPFNIVTAERMRNESSEESGRGKYGTFEFRVIREQPDLEFVGSTFNDNCQMMLEGTKETFKIVLRNQSLSQSANYLHFSHTTNIETNLSVDYWKKLPPDDLYDVEKQLIWLKQDCLKICDIPDEIAANSSIELTVDLDITQAPFDFKNFDIIIEYGFRPAHDDHFAFTKTLTIPFNITLKRSLEVSSLEVIPLPEPFPAGDNSILHASDTEKLNFNKGALLLLDIRNSWDESATVRLCCDKFSSNPQTLTAQSTKRFVVPIEKLDASFSWSSKEIPKLVGGRQFVSSGMTRDQVVAMRRNFWCREILLQFLKCEWKFHDVRATHGEVCFRQHLDKVDARTVDILCQQRDAPYHVQISSPQATIRMGETLKLTACVTANTHHPKYAEGMVQLDFLLYNRHTGLALPKSNTRLLYNGQLSHLVDPTTGIAVNLDILPIDTGEFEVGCCVDETHFNDEPVYFRVERSH</sequence>
<feature type="domain" description="Trs120/TRAPPC9 N-terminal" evidence="4">
    <location>
        <begin position="5"/>
        <end position="307"/>
    </location>
</feature>
<dbReference type="AlphaFoldDB" id="A0A1G4JVU5"/>
<evidence type="ECO:0000313" key="8">
    <source>
        <dbReference type="EMBL" id="SCU95160.1"/>
    </source>
</evidence>
<evidence type="ECO:0000259" key="7">
    <source>
        <dbReference type="Pfam" id="PF26283"/>
    </source>
</evidence>
<dbReference type="GO" id="GO:0005829">
    <property type="term" value="C:cytosol"/>
    <property type="evidence" value="ECO:0007669"/>
    <property type="project" value="GOC"/>
</dbReference>
<dbReference type="EMBL" id="LT598457">
    <property type="protein sequence ID" value="SCU95160.1"/>
    <property type="molecule type" value="Genomic_DNA"/>
</dbReference>
<dbReference type="Pfam" id="PF26251">
    <property type="entry name" value="TPR_TRAPPC9-Trs120"/>
    <property type="match status" value="1"/>
</dbReference>